<evidence type="ECO:0000313" key="2">
    <source>
        <dbReference type="Proteomes" id="UP000009168"/>
    </source>
</evidence>
<dbReference type="HOGENOM" id="CLU_1368667_0_0_1"/>
<dbReference type="KEGG" id="tet:TTHERM_01573220"/>
<organism evidence="1 2">
    <name type="scientific">Tetrahymena thermophila (strain SB210)</name>
    <dbReference type="NCBI Taxonomy" id="312017"/>
    <lineage>
        <taxon>Eukaryota</taxon>
        <taxon>Sar</taxon>
        <taxon>Alveolata</taxon>
        <taxon>Ciliophora</taxon>
        <taxon>Intramacronucleata</taxon>
        <taxon>Oligohymenophorea</taxon>
        <taxon>Hymenostomatida</taxon>
        <taxon>Tetrahymenina</taxon>
        <taxon>Tetrahymenidae</taxon>
        <taxon>Tetrahymena</taxon>
    </lineage>
</organism>
<dbReference type="EMBL" id="GG662444">
    <property type="protein sequence ID" value="EAR81693.1"/>
    <property type="molecule type" value="Genomic_DNA"/>
</dbReference>
<keyword evidence="2" id="KW-1185">Reference proteome</keyword>
<dbReference type="AlphaFoldDB" id="Q228H5"/>
<accession>Q228H5</accession>
<protein>
    <submittedName>
        <fullName evidence="1">Uncharacterized protein</fullName>
    </submittedName>
</protein>
<gene>
    <name evidence="1" type="ORF">TTHERM_01573220</name>
</gene>
<proteinExistence type="predicted"/>
<dbReference type="Proteomes" id="UP000009168">
    <property type="component" value="Unassembled WGS sequence"/>
</dbReference>
<dbReference type="GeneID" id="7845271"/>
<reference evidence="2" key="1">
    <citation type="journal article" date="2006" name="PLoS Biol.">
        <title>Macronuclear genome sequence of the ciliate Tetrahymena thermophila, a model eukaryote.</title>
        <authorList>
            <person name="Eisen J.A."/>
            <person name="Coyne R.S."/>
            <person name="Wu M."/>
            <person name="Wu D."/>
            <person name="Thiagarajan M."/>
            <person name="Wortman J.R."/>
            <person name="Badger J.H."/>
            <person name="Ren Q."/>
            <person name="Amedeo P."/>
            <person name="Jones K.M."/>
            <person name="Tallon L.J."/>
            <person name="Delcher A.L."/>
            <person name="Salzberg S.L."/>
            <person name="Silva J.C."/>
            <person name="Haas B.J."/>
            <person name="Majoros W.H."/>
            <person name="Farzad M."/>
            <person name="Carlton J.M."/>
            <person name="Smith R.K. Jr."/>
            <person name="Garg J."/>
            <person name="Pearlman R.E."/>
            <person name="Karrer K.M."/>
            <person name="Sun L."/>
            <person name="Manning G."/>
            <person name="Elde N.C."/>
            <person name="Turkewitz A.P."/>
            <person name="Asai D.J."/>
            <person name="Wilkes D.E."/>
            <person name="Wang Y."/>
            <person name="Cai H."/>
            <person name="Collins K."/>
            <person name="Stewart B.A."/>
            <person name="Lee S.R."/>
            <person name="Wilamowska K."/>
            <person name="Weinberg Z."/>
            <person name="Ruzzo W.L."/>
            <person name="Wloga D."/>
            <person name="Gaertig J."/>
            <person name="Frankel J."/>
            <person name="Tsao C.-C."/>
            <person name="Gorovsky M.A."/>
            <person name="Keeling P.J."/>
            <person name="Waller R.F."/>
            <person name="Patron N.J."/>
            <person name="Cherry J.M."/>
            <person name="Stover N.A."/>
            <person name="Krieger C.J."/>
            <person name="del Toro C."/>
            <person name="Ryder H.F."/>
            <person name="Williamson S.C."/>
            <person name="Barbeau R.A."/>
            <person name="Hamilton E.P."/>
            <person name="Orias E."/>
        </authorList>
    </citation>
    <scope>NUCLEOTIDE SEQUENCE [LARGE SCALE GENOMIC DNA]</scope>
    <source>
        <strain evidence="2">SB210</strain>
    </source>
</reference>
<name>Q228H5_TETTS</name>
<sequence length="200" mass="22979">MVTAIAAQQSLCQPKNRIQCLFSNLCQWNTNGICVESEVNEIVQCHTFINSDECGQYSTCTWNGLTCNSTFDCKTEEKFYMCKSHRECQWVDGEGCVNRSNDTFTCSTVEKFYMCKSHRECQWVDGEGCVNRSNDTFTCSTVEKFYMCQSHRECQWVDGKGCVNRSNDTFSCSTVDKFYMCQSHRECQWVDGVGCQNRSS</sequence>
<dbReference type="InParanoid" id="Q228H5"/>
<evidence type="ECO:0000313" key="1">
    <source>
        <dbReference type="EMBL" id="EAR81693.1"/>
    </source>
</evidence>
<dbReference type="RefSeq" id="XP_001029356.1">
    <property type="nucleotide sequence ID" value="XM_001029356.1"/>
</dbReference>